<name>A0A8S1EBT0_9PELO</name>
<feature type="compositionally biased region" description="Low complexity" evidence="1">
    <location>
        <begin position="93"/>
        <end position="105"/>
    </location>
</feature>
<dbReference type="OrthoDB" id="5827859at2759"/>
<dbReference type="Proteomes" id="UP000494206">
    <property type="component" value="Unassembled WGS sequence"/>
</dbReference>
<dbReference type="AlphaFoldDB" id="A0A8S1EBT0"/>
<comment type="caution">
    <text evidence="3">The sequence shown here is derived from an EMBL/GenBank/DDBJ whole genome shotgun (WGS) entry which is preliminary data.</text>
</comment>
<reference evidence="3 4" key="1">
    <citation type="submission" date="2020-04" db="EMBL/GenBank/DDBJ databases">
        <authorList>
            <person name="Laetsch R D."/>
            <person name="Stevens L."/>
            <person name="Kumar S."/>
            <person name="Blaxter L. M."/>
        </authorList>
    </citation>
    <scope>NUCLEOTIDE SEQUENCE [LARGE SCALE GENOMIC DNA]</scope>
</reference>
<evidence type="ECO:0000256" key="2">
    <source>
        <dbReference type="SAM" id="Phobius"/>
    </source>
</evidence>
<keyword evidence="4" id="KW-1185">Reference proteome</keyword>
<gene>
    <name evidence="3" type="ORF">CBOVIS_LOCUS1471</name>
</gene>
<accession>A0A8S1EBT0</accession>
<feature type="transmembrane region" description="Helical" evidence="2">
    <location>
        <begin position="117"/>
        <end position="140"/>
    </location>
</feature>
<keyword evidence="2" id="KW-0472">Membrane</keyword>
<feature type="region of interest" description="Disordered" evidence="1">
    <location>
        <begin position="1"/>
        <end position="37"/>
    </location>
</feature>
<evidence type="ECO:0000256" key="1">
    <source>
        <dbReference type="SAM" id="MobiDB-lite"/>
    </source>
</evidence>
<keyword evidence="2" id="KW-0812">Transmembrane</keyword>
<evidence type="ECO:0000313" key="4">
    <source>
        <dbReference type="Proteomes" id="UP000494206"/>
    </source>
</evidence>
<feature type="compositionally biased region" description="Pro residues" evidence="1">
    <location>
        <begin position="1"/>
        <end position="10"/>
    </location>
</feature>
<protein>
    <submittedName>
        <fullName evidence="3">Uncharacterized protein</fullName>
    </submittedName>
</protein>
<dbReference type="EMBL" id="CADEPM010000001">
    <property type="protein sequence ID" value="CAB3398160.1"/>
    <property type="molecule type" value="Genomic_DNA"/>
</dbReference>
<organism evidence="3 4">
    <name type="scientific">Caenorhabditis bovis</name>
    <dbReference type="NCBI Taxonomy" id="2654633"/>
    <lineage>
        <taxon>Eukaryota</taxon>
        <taxon>Metazoa</taxon>
        <taxon>Ecdysozoa</taxon>
        <taxon>Nematoda</taxon>
        <taxon>Chromadorea</taxon>
        <taxon>Rhabditida</taxon>
        <taxon>Rhabditina</taxon>
        <taxon>Rhabditomorpha</taxon>
        <taxon>Rhabditoidea</taxon>
        <taxon>Rhabditidae</taxon>
        <taxon>Peloderinae</taxon>
        <taxon>Caenorhabditis</taxon>
    </lineage>
</organism>
<proteinExistence type="predicted"/>
<feature type="region of interest" description="Disordered" evidence="1">
    <location>
        <begin position="74"/>
        <end position="105"/>
    </location>
</feature>
<sequence length="151" mass="17197">MSEPSPPLPPTTTAASGERRQSVRSAGKNKTPLPRYTSIDLENEIPEMFNTSLNPNLHDPDMTMFFNRNAPPFHTNYSKRHSPPPSYSSRQKTGSTSSTWSTSTSSKPEVINRKRMVFIFLFFCIFLIIPLLFLMFFFVIPQAIALNKSMF</sequence>
<evidence type="ECO:0000313" key="3">
    <source>
        <dbReference type="EMBL" id="CAB3398160.1"/>
    </source>
</evidence>
<keyword evidence="2" id="KW-1133">Transmembrane helix</keyword>